<dbReference type="Proteomes" id="UP000664203">
    <property type="component" value="Unassembled WGS sequence"/>
</dbReference>
<organism evidence="3 4">
    <name type="scientific">Alectoria fallacina</name>
    <dbReference type="NCBI Taxonomy" id="1903189"/>
    <lineage>
        <taxon>Eukaryota</taxon>
        <taxon>Fungi</taxon>
        <taxon>Dikarya</taxon>
        <taxon>Ascomycota</taxon>
        <taxon>Pezizomycotina</taxon>
        <taxon>Lecanoromycetes</taxon>
        <taxon>OSLEUM clade</taxon>
        <taxon>Lecanoromycetidae</taxon>
        <taxon>Lecanorales</taxon>
        <taxon>Lecanorineae</taxon>
        <taxon>Parmeliaceae</taxon>
        <taxon>Alectoria</taxon>
    </lineage>
</organism>
<dbReference type="PANTHER" id="PTHR23389">
    <property type="entry name" value="CHROMOSOME TRANSMISSION FIDELITY FACTOR 18"/>
    <property type="match status" value="1"/>
</dbReference>
<evidence type="ECO:0000313" key="4">
    <source>
        <dbReference type="Proteomes" id="UP000664203"/>
    </source>
</evidence>
<dbReference type="InterPro" id="IPR003593">
    <property type="entry name" value="AAA+_ATPase"/>
</dbReference>
<feature type="compositionally biased region" description="Pro residues" evidence="1">
    <location>
        <begin position="9"/>
        <end position="19"/>
    </location>
</feature>
<evidence type="ECO:0000259" key="2">
    <source>
        <dbReference type="SMART" id="SM00382"/>
    </source>
</evidence>
<feature type="region of interest" description="Disordered" evidence="1">
    <location>
        <begin position="189"/>
        <end position="215"/>
    </location>
</feature>
<feature type="region of interest" description="Disordered" evidence="1">
    <location>
        <begin position="1"/>
        <end position="31"/>
    </location>
</feature>
<evidence type="ECO:0000256" key="1">
    <source>
        <dbReference type="SAM" id="MobiDB-lite"/>
    </source>
</evidence>
<feature type="compositionally biased region" description="Basic and acidic residues" evidence="1">
    <location>
        <begin position="189"/>
        <end position="201"/>
    </location>
</feature>
<dbReference type="SMART" id="SM00382">
    <property type="entry name" value="AAA"/>
    <property type="match status" value="1"/>
</dbReference>
<proteinExistence type="predicted"/>
<dbReference type="AlphaFoldDB" id="A0A8H3EQ21"/>
<dbReference type="EMBL" id="CAJPDR010000037">
    <property type="protein sequence ID" value="CAF9909630.1"/>
    <property type="molecule type" value="Genomic_DNA"/>
</dbReference>
<protein>
    <recommendedName>
        <fullName evidence="2">AAA+ ATPase domain-containing protein</fullName>
    </recommendedName>
</protein>
<name>A0A8H3EQ21_9LECA</name>
<dbReference type="PANTHER" id="PTHR23389:SF3">
    <property type="entry name" value="CHROMOSOME TRANSMISSION FIDELITY PROTEIN 18 HOMOLOG"/>
    <property type="match status" value="1"/>
</dbReference>
<dbReference type="GO" id="GO:0005524">
    <property type="term" value="F:ATP binding"/>
    <property type="evidence" value="ECO:0007669"/>
    <property type="project" value="InterPro"/>
</dbReference>
<feature type="domain" description="AAA+ ATPase" evidence="2">
    <location>
        <begin position="279"/>
        <end position="447"/>
    </location>
</feature>
<keyword evidence="4" id="KW-1185">Reference proteome</keyword>
<dbReference type="InterPro" id="IPR027417">
    <property type="entry name" value="P-loop_NTPase"/>
</dbReference>
<dbReference type="GO" id="GO:0005634">
    <property type="term" value="C:nucleus"/>
    <property type="evidence" value="ECO:0007669"/>
    <property type="project" value="TreeGrafter"/>
</dbReference>
<dbReference type="SUPFAM" id="SSF52540">
    <property type="entry name" value="P-loop containing nucleoside triphosphate hydrolases"/>
    <property type="match status" value="1"/>
</dbReference>
<gene>
    <name evidence="3" type="ORF">ALECFALPRED_005858</name>
</gene>
<dbReference type="GO" id="GO:0003677">
    <property type="term" value="F:DNA binding"/>
    <property type="evidence" value="ECO:0007669"/>
    <property type="project" value="TreeGrafter"/>
</dbReference>
<dbReference type="Pfam" id="PF00004">
    <property type="entry name" value="AAA"/>
    <property type="match status" value="1"/>
</dbReference>
<reference evidence="3" key="1">
    <citation type="submission" date="2021-03" db="EMBL/GenBank/DDBJ databases">
        <authorList>
            <person name="Tagirdzhanova G."/>
        </authorList>
    </citation>
    <scope>NUCLEOTIDE SEQUENCE</scope>
</reference>
<feature type="region of interest" description="Disordered" evidence="1">
    <location>
        <begin position="916"/>
        <end position="935"/>
    </location>
</feature>
<evidence type="ECO:0000313" key="3">
    <source>
        <dbReference type="EMBL" id="CAF9909630.1"/>
    </source>
</evidence>
<comment type="caution">
    <text evidence="3">The sequence shown here is derived from an EMBL/GenBank/DDBJ whole genome shotgun (WGS) entry which is preliminary data.</text>
</comment>
<dbReference type="GO" id="GO:0016887">
    <property type="term" value="F:ATP hydrolysis activity"/>
    <property type="evidence" value="ECO:0007669"/>
    <property type="project" value="InterPro"/>
</dbReference>
<feature type="region of interest" description="Disordered" evidence="1">
    <location>
        <begin position="69"/>
        <end position="108"/>
    </location>
</feature>
<dbReference type="InterPro" id="IPR003959">
    <property type="entry name" value="ATPase_AAA_core"/>
</dbReference>
<accession>A0A8H3EQ21</accession>
<sequence>MSLRSSPMIYPPSSSPPPILEKRKRQHELEIPSLGKRKALIAKGEGSARVELRTLALDYPDTASLEARELNNVASTSQGPFANDDDESKANNGGILGSFESGKSRTTDTAPTFEFTLARPENSWQQHLSRRAREAKTSSGKTFKLQLRKAHAPISYEQLVAERSITIPGGPTKSYYGVDVHKLLDEAAKDTDSEKHEDSEAPHPSIEAQMPSKISQKGRTMLWTEKYRARKFTDLVGDERTHRDVLRWLKGWDPIVFPGSSRPKPKTKFMVTETGPQQQRKILLLSGPPGLGKTTLAHVCARQAGYEVVEINASDERSRDVVKGRIKDCVGTENVRGINIKDAAGTTRKAGKPVCIIVDEVDGVVGGSSGGGEGGFIKALIDLITLDHKNSTVVGSTSANPVKLKKWGDRFRLLRPMILICNDVYHSALRPLRAPTMAEIIHIRRPPLEKVVARLKSVFDKEGVACDGDGVRRLCEATWGVSDRREPRTNSSGTGDGDMRGILVVGEWVASKMRASTEKTVRLTRKWVEEHMLENLSHEGGGARGLGRGGAKEVVERVFLDGAGFPKAAFTAPNHFCKVQNRDSLGVSELAKHTATSQLRDLVDACGESERIMTDCFTAYPSRSFQDDTFLSKPNAAYEWLQFHDQLSSKMYGGQEWELGPYLSHTILGFHQLFASPAKQSWATDQTRWDGDDEKPLPFSGPRADYLASEALKHNKAGLLGLQSSLSTRLLRSFRSADDISTDLLPNLIRMLTPNVKPIVVGGGGDQRGVVSVRKEREREMIQRAVGVMGAVGVTLERARVETGQSGISSNIYRMEPPIDSLAAFETDCQNGSTTPPVRYAIRQALDQEYQKHLLRQRADARQDKYKAGGGLGSDADPVAEDIENASTREHGVHLKPIAVKRDFFGRIINVARPMARGHSGHSESEESWDSKLDGNGKGRKVWVSFHEGFSNAVRKPITLDELMRGFEPRRRNFDGVELVI</sequence>
<feature type="compositionally biased region" description="Basic and acidic residues" evidence="1">
    <location>
        <begin position="921"/>
        <end position="935"/>
    </location>
</feature>
<dbReference type="Gene3D" id="3.40.50.300">
    <property type="entry name" value="P-loop containing nucleotide triphosphate hydrolases"/>
    <property type="match status" value="1"/>
</dbReference>
<dbReference type="OrthoDB" id="2195431at2759"/>
<dbReference type="CDD" id="cd00009">
    <property type="entry name" value="AAA"/>
    <property type="match status" value="1"/>
</dbReference>